<feature type="transmembrane region" description="Helical" evidence="1">
    <location>
        <begin position="135"/>
        <end position="153"/>
    </location>
</feature>
<dbReference type="OrthoDB" id="5119225at2"/>
<dbReference type="eggNOG" id="ENOG5031P5A">
    <property type="taxonomic scope" value="Bacteria"/>
</dbReference>
<dbReference type="Pfam" id="PF07331">
    <property type="entry name" value="TctB"/>
    <property type="match status" value="1"/>
</dbReference>
<name>X5DKC9_9CORY</name>
<dbReference type="KEGG" id="cgy:CGLY_05600"/>
<sequence>MSTSTDTPTSTPVDSATPTRDGSLLGDRIIAVIVIVLGAVVLFLAFGFPAPGQPEDPGTAALPRLIGGALVVLGVMLFFNCEKNIFLPEPGSRLRTGLIVVASVAYTFALTPLGFMLSSLIFMVFGLLIMGIRSILRLVLVPVIISVAVYYLFTDALGVYLPSGIIEGILP</sequence>
<dbReference type="AlphaFoldDB" id="X5DKC9"/>
<keyword evidence="1" id="KW-0472">Membrane</keyword>
<keyword evidence="4" id="KW-1185">Reference proteome</keyword>
<reference evidence="3 4" key="1">
    <citation type="journal article" date="2015" name="Int. J. Syst. Evol. Microbiol.">
        <title>Revisiting Corynebacterium glyciniphilum (ex Kubota et al., 1972) sp. nov., nom. rev., isolated from putrefied banana.</title>
        <authorList>
            <person name="Al-Dilaimi A."/>
            <person name="Bednarz H."/>
            <person name="Lomker A."/>
            <person name="Niehaus K."/>
            <person name="Kalinowski J."/>
            <person name="Ruckert C."/>
        </authorList>
    </citation>
    <scope>NUCLEOTIDE SEQUENCE [LARGE SCALE GENOMIC DNA]</scope>
    <source>
        <strain evidence="3">AJ 3170</strain>
    </source>
</reference>
<keyword evidence="1" id="KW-0812">Transmembrane</keyword>
<keyword evidence="1" id="KW-1133">Transmembrane helix</keyword>
<dbReference type="Proteomes" id="UP000023703">
    <property type="component" value="Chromosome"/>
</dbReference>
<feature type="transmembrane region" description="Helical" evidence="1">
    <location>
        <begin position="29"/>
        <end position="49"/>
    </location>
</feature>
<evidence type="ECO:0000313" key="4">
    <source>
        <dbReference type="Proteomes" id="UP000023703"/>
    </source>
</evidence>
<feature type="transmembrane region" description="Helical" evidence="1">
    <location>
        <begin position="61"/>
        <end position="79"/>
    </location>
</feature>
<dbReference type="RefSeq" id="WP_052539732.1">
    <property type="nucleotide sequence ID" value="NZ_CP006842.1"/>
</dbReference>
<feature type="transmembrane region" description="Helical" evidence="1">
    <location>
        <begin position="99"/>
        <end position="128"/>
    </location>
</feature>
<evidence type="ECO:0000256" key="1">
    <source>
        <dbReference type="SAM" id="Phobius"/>
    </source>
</evidence>
<gene>
    <name evidence="3" type="ORF">CGLY_05600</name>
</gene>
<organism evidence="3 4">
    <name type="scientific">Corynebacterium glyciniphilum AJ 3170</name>
    <dbReference type="NCBI Taxonomy" id="1404245"/>
    <lineage>
        <taxon>Bacteria</taxon>
        <taxon>Bacillati</taxon>
        <taxon>Actinomycetota</taxon>
        <taxon>Actinomycetes</taxon>
        <taxon>Mycobacteriales</taxon>
        <taxon>Corynebacteriaceae</taxon>
        <taxon>Corynebacterium</taxon>
    </lineage>
</organism>
<dbReference type="STRING" id="1404245.CGLY_05600"/>
<dbReference type="EMBL" id="CP006842">
    <property type="protein sequence ID" value="AHW63568.1"/>
    <property type="molecule type" value="Genomic_DNA"/>
</dbReference>
<evidence type="ECO:0000313" key="3">
    <source>
        <dbReference type="EMBL" id="AHW63568.1"/>
    </source>
</evidence>
<dbReference type="HOGENOM" id="CLU_1560371_0_0_11"/>
<evidence type="ECO:0000259" key="2">
    <source>
        <dbReference type="Pfam" id="PF07331"/>
    </source>
</evidence>
<feature type="domain" description="DUF1468" evidence="2">
    <location>
        <begin position="29"/>
        <end position="162"/>
    </location>
</feature>
<proteinExistence type="predicted"/>
<protein>
    <submittedName>
        <fullName evidence="3">Putative membrane protein</fullName>
    </submittedName>
</protein>
<accession>X5DKC9</accession>
<dbReference type="InterPro" id="IPR009936">
    <property type="entry name" value="DUF1468"/>
</dbReference>